<keyword evidence="1" id="KW-0812">Transmembrane</keyword>
<dbReference type="Pfam" id="PF09581">
    <property type="entry name" value="Spore_III_AF"/>
    <property type="match status" value="1"/>
</dbReference>
<dbReference type="EMBL" id="CP019699">
    <property type="protein sequence ID" value="AQS56589.1"/>
    <property type="molecule type" value="Genomic_DNA"/>
</dbReference>
<keyword evidence="1" id="KW-0472">Membrane</keyword>
<dbReference type="AlphaFoldDB" id="A0A1U9K945"/>
<organism evidence="2 3">
    <name type="scientific">Novibacillus thermophilus</name>
    <dbReference type="NCBI Taxonomy" id="1471761"/>
    <lineage>
        <taxon>Bacteria</taxon>
        <taxon>Bacillati</taxon>
        <taxon>Bacillota</taxon>
        <taxon>Bacilli</taxon>
        <taxon>Bacillales</taxon>
        <taxon>Thermoactinomycetaceae</taxon>
        <taxon>Novibacillus</taxon>
    </lineage>
</organism>
<sequence length="213" mass="24123">MSYLASWIQQLVLTVILATFIDLLLPNNTMQRYVRLVMGLVILMLILSPLLSLLQRDWSLEDLMSQGQAAARGELESLPLIQEKAGTLMEKQDEWVSETVKTRIERNIRDGIEQQFDVEVIGVTASLSEGGKHPGVDSVRVTLDPGAHPHGQWEIEPVKPVDIDVEEDREEESEPVSSSIPAWYVRDIREWVSREWHIEDANVQVNIAEEEGS</sequence>
<evidence type="ECO:0000313" key="2">
    <source>
        <dbReference type="EMBL" id="AQS56589.1"/>
    </source>
</evidence>
<protein>
    <submittedName>
        <fullName evidence="2">Stage III sporulation protein AF</fullName>
    </submittedName>
</protein>
<gene>
    <name evidence="2" type="ORF">B0W44_13290</name>
</gene>
<dbReference type="NCBIfam" id="TIGR02896">
    <property type="entry name" value="spore_III_AF"/>
    <property type="match status" value="1"/>
</dbReference>
<dbReference type="RefSeq" id="WP_169835576.1">
    <property type="nucleotide sequence ID" value="NZ_CP019699.1"/>
</dbReference>
<accession>A0A1U9K945</accession>
<feature type="transmembrane region" description="Helical" evidence="1">
    <location>
        <begin position="33"/>
        <end position="54"/>
    </location>
</feature>
<evidence type="ECO:0000313" key="3">
    <source>
        <dbReference type="Proteomes" id="UP000188603"/>
    </source>
</evidence>
<name>A0A1U9K945_9BACL</name>
<dbReference type="KEGG" id="ntr:B0W44_13290"/>
<dbReference type="Proteomes" id="UP000188603">
    <property type="component" value="Chromosome"/>
</dbReference>
<proteinExistence type="predicted"/>
<feature type="transmembrane region" description="Helical" evidence="1">
    <location>
        <begin position="6"/>
        <end position="26"/>
    </location>
</feature>
<reference evidence="2 3" key="1">
    <citation type="journal article" date="2015" name="Int. J. Syst. Evol. Microbiol.">
        <title>Novibacillus thermophilus gen. nov., sp. nov., a Gram-staining-negative and moderately thermophilic member of the family Thermoactinomycetaceae.</title>
        <authorList>
            <person name="Yang G."/>
            <person name="Chen J."/>
            <person name="Zhou S."/>
        </authorList>
    </citation>
    <scope>NUCLEOTIDE SEQUENCE [LARGE SCALE GENOMIC DNA]</scope>
    <source>
        <strain evidence="2 3">SG-1</strain>
    </source>
</reference>
<keyword evidence="1" id="KW-1133">Transmembrane helix</keyword>
<dbReference type="InterPro" id="IPR014245">
    <property type="entry name" value="Spore_III_AF"/>
</dbReference>
<evidence type="ECO:0000256" key="1">
    <source>
        <dbReference type="SAM" id="Phobius"/>
    </source>
</evidence>
<keyword evidence="3" id="KW-1185">Reference proteome</keyword>
<dbReference type="STRING" id="1471761.B0W44_13290"/>